<organism evidence="1 2">
    <name type="scientific">Adineta steineri</name>
    <dbReference type="NCBI Taxonomy" id="433720"/>
    <lineage>
        <taxon>Eukaryota</taxon>
        <taxon>Metazoa</taxon>
        <taxon>Spiralia</taxon>
        <taxon>Gnathifera</taxon>
        <taxon>Rotifera</taxon>
        <taxon>Eurotatoria</taxon>
        <taxon>Bdelloidea</taxon>
        <taxon>Adinetida</taxon>
        <taxon>Adinetidae</taxon>
        <taxon>Adineta</taxon>
    </lineage>
</organism>
<proteinExistence type="predicted"/>
<protein>
    <submittedName>
        <fullName evidence="1">Uncharacterized protein</fullName>
    </submittedName>
</protein>
<dbReference type="AlphaFoldDB" id="A0A814A973"/>
<name>A0A814A973_9BILA</name>
<comment type="caution">
    <text evidence="1">The sequence shown here is derived from an EMBL/GenBank/DDBJ whole genome shotgun (WGS) entry which is preliminary data.</text>
</comment>
<dbReference type="EMBL" id="CAJNOI010000040">
    <property type="protein sequence ID" value="CAF0911552.1"/>
    <property type="molecule type" value="Genomic_DNA"/>
</dbReference>
<dbReference type="Proteomes" id="UP000663877">
    <property type="component" value="Unassembled WGS sequence"/>
</dbReference>
<sequence length="150" mass="17525">MSLFALSCKQIQMEAILFNRQFRRFENDFSSVEHVNIHGIQSQRCRLQFRLSNDIQTHLPLESRDVDSAISSGQFDLESFTAHMINMDNNGQFRQKLCRADAEAGSVDPCHRLLMLKFVHLVDDAGYSVEKRMIRKHEYILDSFQQIMQL</sequence>
<gene>
    <name evidence="1" type="ORF">BJG266_LOCUS11026</name>
</gene>
<evidence type="ECO:0000313" key="1">
    <source>
        <dbReference type="EMBL" id="CAF0911552.1"/>
    </source>
</evidence>
<reference evidence="1" key="1">
    <citation type="submission" date="2021-02" db="EMBL/GenBank/DDBJ databases">
        <authorList>
            <person name="Nowell W R."/>
        </authorList>
    </citation>
    <scope>NUCLEOTIDE SEQUENCE</scope>
</reference>
<accession>A0A814A973</accession>
<evidence type="ECO:0000313" key="2">
    <source>
        <dbReference type="Proteomes" id="UP000663877"/>
    </source>
</evidence>